<dbReference type="RefSeq" id="XP_034013733.1">
    <property type="nucleotide sequence ID" value="XM_034154056.1"/>
</dbReference>
<evidence type="ECO:0000313" key="2">
    <source>
        <dbReference type="Proteomes" id="UP000449547"/>
    </source>
</evidence>
<accession>A0A642UU49</accession>
<reference evidence="1 2" key="1">
    <citation type="submission" date="2019-07" db="EMBL/GenBank/DDBJ databases">
        <title>Genome assembly of two rare yeast pathogens: Diutina rugosa and Trichomonascus ciferrii.</title>
        <authorList>
            <person name="Mixao V."/>
            <person name="Saus E."/>
            <person name="Hansen A."/>
            <person name="Lass-Flor C."/>
            <person name="Gabaldon T."/>
        </authorList>
    </citation>
    <scope>NUCLEOTIDE SEQUENCE [LARGE SCALE GENOMIC DNA]</scope>
    <source>
        <strain evidence="1 2">CBS 613</strain>
    </source>
</reference>
<gene>
    <name evidence="1" type="ORF">DIURU_001505</name>
</gene>
<proteinExistence type="predicted"/>
<comment type="caution">
    <text evidence="1">The sequence shown here is derived from an EMBL/GenBank/DDBJ whole genome shotgun (WGS) entry which is preliminary data.</text>
</comment>
<dbReference type="OrthoDB" id="2430343at2759"/>
<dbReference type="EMBL" id="SWFT01000048">
    <property type="protein sequence ID" value="KAA8905432.1"/>
    <property type="molecule type" value="Genomic_DNA"/>
</dbReference>
<keyword evidence="2" id="KW-1185">Reference proteome</keyword>
<protein>
    <submittedName>
        <fullName evidence="1">Uncharacterized protein</fullName>
    </submittedName>
</protein>
<dbReference type="Proteomes" id="UP000449547">
    <property type="component" value="Unassembled WGS sequence"/>
</dbReference>
<organism evidence="1 2">
    <name type="scientific">Diutina rugosa</name>
    <name type="common">Yeast</name>
    <name type="synonym">Candida rugosa</name>
    <dbReference type="NCBI Taxonomy" id="5481"/>
    <lineage>
        <taxon>Eukaryota</taxon>
        <taxon>Fungi</taxon>
        <taxon>Dikarya</taxon>
        <taxon>Ascomycota</taxon>
        <taxon>Saccharomycotina</taxon>
        <taxon>Pichiomycetes</taxon>
        <taxon>Debaryomycetaceae</taxon>
        <taxon>Diutina</taxon>
    </lineage>
</organism>
<name>A0A642UU49_DIURU</name>
<dbReference type="InterPro" id="IPR013898">
    <property type="entry name" value="Atg43"/>
</dbReference>
<dbReference type="OMA" id="QGFLWTG"/>
<evidence type="ECO:0000313" key="1">
    <source>
        <dbReference type="EMBL" id="KAA8905432.1"/>
    </source>
</evidence>
<dbReference type="AlphaFoldDB" id="A0A642UU49"/>
<dbReference type="GeneID" id="54780158"/>
<dbReference type="PANTHER" id="PTHR38699">
    <property type="entry name" value="CHROMOSOME 1, WHOLE GENOME SHOTGUN SEQUENCE"/>
    <property type="match status" value="1"/>
</dbReference>
<dbReference type="GO" id="GO:0140580">
    <property type="term" value="F:mitochondrion autophagosome adaptor activity"/>
    <property type="evidence" value="ECO:0007669"/>
    <property type="project" value="InterPro"/>
</dbReference>
<dbReference type="GO" id="GO:0000423">
    <property type="term" value="P:mitophagy"/>
    <property type="evidence" value="ECO:0007669"/>
    <property type="project" value="InterPro"/>
</dbReference>
<dbReference type="PANTHER" id="PTHR38699:SF1">
    <property type="entry name" value="MITOPHAGY RECEPTOR ATG43"/>
    <property type="match status" value="1"/>
</dbReference>
<sequence length="128" mass="14250">MAGAMNINIPDLRFEQSFMKSLWTYAGNAPQKTTGLTDDELNLLSEQLDHDEKTEVEAGPLSPITPTVVILAILKDQIIMPLLQGFLWTGFLIGMRPFFAQVVRSGQRAGSQLYKLMGFDAILGRQHI</sequence>
<dbReference type="VEuPathDB" id="FungiDB:DIURU_001505"/>